<reference evidence="3 4" key="1">
    <citation type="submission" date="2020-12" db="EMBL/GenBank/DDBJ databases">
        <title>Bacterial novel species Adhaeribacter sp. BT258 isolated from soil.</title>
        <authorList>
            <person name="Jung H.-Y."/>
        </authorList>
    </citation>
    <scope>NUCLEOTIDE SEQUENCE [LARGE SCALE GENOMIC DNA]</scope>
    <source>
        <strain evidence="3 4">BT258</strain>
    </source>
</reference>
<evidence type="ECO:0000259" key="1">
    <source>
        <dbReference type="Pfam" id="PF00534"/>
    </source>
</evidence>
<dbReference type="PANTHER" id="PTHR45947">
    <property type="entry name" value="SULFOQUINOVOSYL TRANSFERASE SQD2"/>
    <property type="match status" value="1"/>
</dbReference>
<evidence type="ECO:0000259" key="2">
    <source>
        <dbReference type="Pfam" id="PF13439"/>
    </source>
</evidence>
<dbReference type="RefSeq" id="WP_200507331.1">
    <property type="nucleotide sequence ID" value="NZ_JAEHFX010000009.1"/>
</dbReference>
<evidence type="ECO:0000313" key="4">
    <source>
        <dbReference type="Proteomes" id="UP000644147"/>
    </source>
</evidence>
<organism evidence="3 4">
    <name type="scientific">Adhaeribacter terrigena</name>
    <dbReference type="NCBI Taxonomy" id="2793070"/>
    <lineage>
        <taxon>Bacteria</taxon>
        <taxon>Pseudomonadati</taxon>
        <taxon>Bacteroidota</taxon>
        <taxon>Cytophagia</taxon>
        <taxon>Cytophagales</taxon>
        <taxon>Hymenobacteraceae</taxon>
        <taxon>Adhaeribacter</taxon>
    </lineage>
</organism>
<dbReference type="Pfam" id="PF13439">
    <property type="entry name" value="Glyco_transf_4"/>
    <property type="match status" value="1"/>
</dbReference>
<evidence type="ECO:0000313" key="3">
    <source>
        <dbReference type="EMBL" id="MBK0404497.1"/>
    </source>
</evidence>
<dbReference type="PANTHER" id="PTHR45947:SF3">
    <property type="entry name" value="SULFOQUINOVOSYL TRANSFERASE SQD2"/>
    <property type="match status" value="1"/>
</dbReference>
<dbReference type="EMBL" id="JAEHFX010000009">
    <property type="protein sequence ID" value="MBK0404497.1"/>
    <property type="molecule type" value="Genomic_DNA"/>
</dbReference>
<sequence>MPQTPRRKILFLPKWYPDRKQDQNGNFIQQHAYAVSKFADVVVLFANHDDFSGPNLTEFDFKKDDGIPTFYFYYKQRITGLNFIDKPLKLILYFSCLFRGYRIIERLYGRPDLLHVHVLLRTGLFAWFKSFAAGLPYIITEHWTLYLPHNASKISFLRKWLSKMVVKKAAAVHTVSQDLKHAMQGLGFQNRNYTVIPNVVNTATFYPENATVLKPKRQLLNVAILNDRAKNQSGLIKAFHKLLPEFPDLELRIIGFGPSEKALKNLAQELGLLNKTVFFEGKKEAAEVAAFMRRADVFVLPSFYETFGVVLIEALASGTPVIASKVGGVPEVFGKEHGILIEPGNEDELLTALRFVLQNPEAFPKGELREFAEKYYSFEAVGKQFAALYETVLFSTEKLPNAR</sequence>
<dbReference type="InterPro" id="IPR001296">
    <property type="entry name" value="Glyco_trans_1"/>
</dbReference>
<dbReference type="Proteomes" id="UP000644147">
    <property type="component" value="Unassembled WGS sequence"/>
</dbReference>
<dbReference type="InterPro" id="IPR050194">
    <property type="entry name" value="Glycosyltransferase_grp1"/>
</dbReference>
<dbReference type="InterPro" id="IPR028098">
    <property type="entry name" value="Glyco_trans_4-like_N"/>
</dbReference>
<feature type="domain" description="Glycosyl transferase family 1" evidence="1">
    <location>
        <begin position="215"/>
        <end position="361"/>
    </location>
</feature>
<accession>A0ABS1C5N8</accession>
<gene>
    <name evidence="3" type="ORF">I5M27_15985</name>
</gene>
<keyword evidence="4" id="KW-1185">Reference proteome</keyword>
<dbReference type="Gene3D" id="3.40.50.2000">
    <property type="entry name" value="Glycogen Phosphorylase B"/>
    <property type="match status" value="2"/>
</dbReference>
<comment type="caution">
    <text evidence="3">The sequence shown here is derived from an EMBL/GenBank/DDBJ whole genome shotgun (WGS) entry which is preliminary data.</text>
</comment>
<protein>
    <submittedName>
        <fullName evidence="3">Glycosyltransferase</fullName>
    </submittedName>
</protein>
<dbReference type="Pfam" id="PF00534">
    <property type="entry name" value="Glycos_transf_1"/>
    <property type="match status" value="1"/>
</dbReference>
<name>A0ABS1C5N8_9BACT</name>
<feature type="domain" description="Glycosyltransferase subfamily 4-like N-terminal" evidence="2">
    <location>
        <begin position="77"/>
        <end position="203"/>
    </location>
</feature>
<dbReference type="SUPFAM" id="SSF53756">
    <property type="entry name" value="UDP-Glycosyltransferase/glycogen phosphorylase"/>
    <property type="match status" value="1"/>
</dbReference>
<proteinExistence type="predicted"/>